<sequence length="211" mass="24096">MGEQYIAMSNEQSSLWHDERERLQFAELVNVFYAREIPALTENATAEQLPRALLSLPYYVERAARDIVQGSVPLQLDSQNGTWLSPQKAQPKWQMDVCKHYFARHGTVGLVVPVMLSHKGLTRIVIDTIDQVRDNMIHCNQHGWFDCSGQSQKGVSTIMFKPAKALMVAACCGHQWQYSKAIGPRVLSLREMLLASMINWKNVRIIKKRSR</sequence>
<comment type="caution">
    <text evidence="1">The sequence shown here is derived from an EMBL/GenBank/DDBJ whole genome shotgun (WGS) entry which is preliminary data.</text>
</comment>
<protein>
    <submittedName>
        <fullName evidence="1">Uncharacterized protein</fullName>
    </submittedName>
</protein>
<dbReference type="Proteomes" id="UP000615755">
    <property type="component" value="Unassembled WGS sequence"/>
</dbReference>
<evidence type="ECO:0000313" key="1">
    <source>
        <dbReference type="EMBL" id="MBE0369437.1"/>
    </source>
</evidence>
<proteinExistence type="predicted"/>
<name>A0ABR9EFA8_9GAMM</name>
<evidence type="ECO:0000313" key="2">
    <source>
        <dbReference type="Proteomes" id="UP000615755"/>
    </source>
</evidence>
<keyword evidence="2" id="KW-1185">Reference proteome</keyword>
<accession>A0ABR9EFA8</accession>
<organism evidence="1 2">
    <name type="scientific">Pseudoalteromonas aurantia 208</name>
    <dbReference type="NCBI Taxonomy" id="1314867"/>
    <lineage>
        <taxon>Bacteria</taxon>
        <taxon>Pseudomonadati</taxon>
        <taxon>Pseudomonadota</taxon>
        <taxon>Gammaproteobacteria</taxon>
        <taxon>Alteromonadales</taxon>
        <taxon>Pseudoalteromonadaceae</taxon>
        <taxon>Pseudoalteromonas</taxon>
    </lineage>
</organism>
<dbReference type="EMBL" id="AQGV01000013">
    <property type="protein sequence ID" value="MBE0369437.1"/>
    <property type="molecule type" value="Genomic_DNA"/>
</dbReference>
<gene>
    <name evidence="1" type="ORF">PAUR_a3934</name>
</gene>
<reference evidence="1 2" key="1">
    <citation type="submission" date="2015-03" db="EMBL/GenBank/DDBJ databases">
        <title>Genome sequence of Pseudoalteromonas aurantia.</title>
        <authorList>
            <person name="Xie B.-B."/>
            <person name="Rong J.-C."/>
            <person name="Qin Q.-L."/>
            <person name="Zhang Y.-Z."/>
        </authorList>
    </citation>
    <scope>NUCLEOTIDE SEQUENCE [LARGE SCALE GENOMIC DNA]</scope>
    <source>
        <strain evidence="1 2">208</strain>
    </source>
</reference>
<dbReference type="RefSeq" id="WP_318782621.1">
    <property type="nucleotide sequence ID" value="NZ_AQGV01000013.1"/>
</dbReference>